<sequence length="87" mass="9458">MPVHGTNLRDFIVIVVESAGLYASWALFFVITYQLRSNLQLIVVQTAPPLVGLVNALIHTRVGLGWTGEQMEGVARPSSPVRFAAPV</sequence>
<comment type="caution">
    <text evidence="2">The sequence shown here is derived from an EMBL/GenBank/DDBJ whole genome shotgun (WGS) entry which is preliminary data.</text>
</comment>
<protein>
    <submittedName>
        <fullName evidence="2">Uncharacterized protein</fullName>
    </submittedName>
</protein>
<gene>
    <name evidence="2" type="ORF">DFH07DRAFT_970608</name>
</gene>
<accession>A0AAD7MNY7</accession>
<organism evidence="2 3">
    <name type="scientific">Mycena maculata</name>
    <dbReference type="NCBI Taxonomy" id="230809"/>
    <lineage>
        <taxon>Eukaryota</taxon>
        <taxon>Fungi</taxon>
        <taxon>Dikarya</taxon>
        <taxon>Basidiomycota</taxon>
        <taxon>Agaricomycotina</taxon>
        <taxon>Agaricomycetes</taxon>
        <taxon>Agaricomycetidae</taxon>
        <taxon>Agaricales</taxon>
        <taxon>Marasmiineae</taxon>
        <taxon>Mycenaceae</taxon>
        <taxon>Mycena</taxon>
    </lineage>
</organism>
<dbReference type="AlphaFoldDB" id="A0AAD7MNY7"/>
<keyword evidence="1" id="KW-1133">Transmembrane helix</keyword>
<reference evidence="2" key="1">
    <citation type="submission" date="2023-03" db="EMBL/GenBank/DDBJ databases">
        <title>Massive genome expansion in bonnet fungi (Mycena s.s.) driven by repeated elements and novel gene families across ecological guilds.</title>
        <authorList>
            <consortium name="Lawrence Berkeley National Laboratory"/>
            <person name="Harder C.B."/>
            <person name="Miyauchi S."/>
            <person name="Viragh M."/>
            <person name="Kuo A."/>
            <person name="Thoen E."/>
            <person name="Andreopoulos B."/>
            <person name="Lu D."/>
            <person name="Skrede I."/>
            <person name="Drula E."/>
            <person name="Henrissat B."/>
            <person name="Morin E."/>
            <person name="Kohler A."/>
            <person name="Barry K."/>
            <person name="LaButti K."/>
            <person name="Morin E."/>
            <person name="Salamov A."/>
            <person name="Lipzen A."/>
            <person name="Mereny Z."/>
            <person name="Hegedus B."/>
            <person name="Baldrian P."/>
            <person name="Stursova M."/>
            <person name="Weitz H."/>
            <person name="Taylor A."/>
            <person name="Grigoriev I.V."/>
            <person name="Nagy L.G."/>
            <person name="Martin F."/>
            <person name="Kauserud H."/>
        </authorList>
    </citation>
    <scope>NUCLEOTIDE SEQUENCE</scope>
    <source>
        <strain evidence="2">CBHHK188m</strain>
    </source>
</reference>
<dbReference type="EMBL" id="JARJLG010000222">
    <property type="protein sequence ID" value="KAJ7726158.1"/>
    <property type="molecule type" value="Genomic_DNA"/>
</dbReference>
<dbReference type="Proteomes" id="UP001215280">
    <property type="component" value="Unassembled WGS sequence"/>
</dbReference>
<evidence type="ECO:0000313" key="2">
    <source>
        <dbReference type="EMBL" id="KAJ7726158.1"/>
    </source>
</evidence>
<proteinExistence type="predicted"/>
<evidence type="ECO:0000256" key="1">
    <source>
        <dbReference type="SAM" id="Phobius"/>
    </source>
</evidence>
<keyword evidence="1" id="KW-0812">Transmembrane</keyword>
<feature type="transmembrane region" description="Helical" evidence="1">
    <location>
        <begin position="12"/>
        <end position="33"/>
    </location>
</feature>
<name>A0AAD7MNY7_9AGAR</name>
<keyword evidence="1" id="KW-0472">Membrane</keyword>
<keyword evidence="3" id="KW-1185">Reference proteome</keyword>
<evidence type="ECO:0000313" key="3">
    <source>
        <dbReference type="Proteomes" id="UP001215280"/>
    </source>
</evidence>